<dbReference type="InterPro" id="IPR020964">
    <property type="entry name" value="Acyl-CoA_dehydrogenase_C"/>
</dbReference>
<dbReference type="SUPFAM" id="SSF158494">
    <property type="entry name" value="PG0775 C-terminal domain-like"/>
    <property type="match status" value="1"/>
</dbReference>
<dbReference type="PANTHER" id="PTHR42803">
    <property type="entry name" value="ACYL-COA DEHYDROGENASE"/>
    <property type="match status" value="1"/>
</dbReference>
<dbReference type="InterPro" id="IPR036797">
    <property type="entry name" value="Acyl-CoA_dehydrogenase_C_sf"/>
</dbReference>
<evidence type="ECO:0000259" key="6">
    <source>
        <dbReference type="Pfam" id="PF00441"/>
    </source>
</evidence>
<feature type="domain" description="Acyl-CoA dehydrogenase C-terminal" evidence="9">
    <location>
        <begin position="452"/>
        <end position="561"/>
    </location>
</feature>
<evidence type="ECO:0000259" key="8">
    <source>
        <dbReference type="Pfam" id="PF02771"/>
    </source>
</evidence>
<evidence type="ECO:0000256" key="5">
    <source>
        <dbReference type="RuleBase" id="RU362125"/>
    </source>
</evidence>
<keyword evidence="4 5" id="KW-0274">FAD</keyword>
<dbReference type="Pfam" id="PF00441">
    <property type="entry name" value="Acyl-CoA_dh_1"/>
    <property type="match status" value="1"/>
</dbReference>
<feature type="domain" description="Acyl-CoA oxidase/dehydrogenase middle" evidence="7">
    <location>
        <begin position="173"/>
        <end position="268"/>
    </location>
</feature>
<sequence length="570" mass="64416">MANYYIDHPEIGFHLNHPLMKRIVELKERDFVEKEQFEDAPVNYEDAIENYKRILDITGDVAANIIEPNSEDVDIEGPHLENGRMIYASKTYENLDATRKAGLWGISMPRRFGGLNLPNVVFSMLSEIISAADAGFQNIWSLQSCIDTLYEFGTEEQCQKYIPRICAGETMSMDLTEPDAGSDLQRVMLKATFDEKENCWRLNGVKRFITNGDSDIHLVLARSEEGTHDGRGLSMFIYDKRDGGVDVRHIEHKLGIHGSPTCELTYKNAKAELCGSTRLGLIKYVMALMNGARLGIAAQSVGVEQEAYNEGLAYAKDRAQFGKKIIEFPAVYDMLSRMKAKLDAGRSLLYQTARYVDIYKALDDISRDRKLTPEERQEQKKYTRLADAFTPLAKGMNSEYSNQNAYDAISIHGGSGFIMEYKSQRLFRDARIFSIYEGTTQLQVVAAIRYITNGTYLGIMKEMLEAEVSDAFKPLQARTAKLVALYEEVLEKVKAADNQEVQDFLARRLYDMTADVIMSLLIIDDANRAPELFAKSANVYVRHAEEEVCGHAAYINNFDADCLESFRAAE</sequence>
<dbReference type="InterPro" id="IPR013786">
    <property type="entry name" value="AcylCoA_DH/ox_N"/>
</dbReference>
<dbReference type="Pfam" id="PF02771">
    <property type="entry name" value="Acyl-CoA_dh_N"/>
    <property type="match status" value="1"/>
</dbReference>
<dbReference type="Gene3D" id="1.20.140.10">
    <property type="entry name" value="Butyryl-CoA Dehydrogenase, subunit A, domain 3"/>
    <property type="match status" value="1"/>
</dbReference>
<dbReference type="InterPro" id="IPR009075">
    <property type="entry name" value="AcylCo_DH/oxidase_C"/>
</dbReference>
<dbReference type="Pfam" id="PF12186">
    <property type="entry name" value="AcylCoA_dehyd_C"/>
    <property type="match status" value="1"/>
</dbReference>
<dbReference type="InterPro" id="IPR037069">
    <property type="entry name" value="AcylCoA_DH/ox_N_sf"/>
</dbReference>
<dbReference type="SUPFAM" id="SSF47203">
    <property type="entry name" value="Acyl-CoA dehydrogenase C-terminal domain-like"/>
    <property type="match status" value="1"/>
</dbReference>
<dbReference type="InterPro" id="IPR006091">
    <property type="entry name" value="Acyl-CoA_Oxase/DH_mid-dom"/>
</dbReference>
<evidence type="ECO:0000256" key="3">
    <source>
        <dbReference type="ARBA" id="ARBA00022630"/>
    </source>
</evidence>
<dbReference type="GO" id="GO:0016627">
    <property type="term" value="F:oxidoreductase activity, acting on the CH-CH group of donors"/>
    <property type="evidence" value="ECO:0007669"/>
    <property type="project" value="InterPro"/>
</dbReference>
<evidence type="ECO:0000313" key="10">
    <source>
        <dbReference type="EMBL" id="BFO76094.1"/>
    </source>
</evidence>
<reference evidence="10" key="1">
    <citation type="submission" date="2024-07" db="EMBL/GenBank/DDBJ databases">
        <title>Complete genome sequence of Prevotella sp. YM-2024 GTC17259.</title>
        <authorList>
            <person name="Hayashi M."/>
            <person name="Muto Y."/>
            <person name="Tanaka K."/>
            <person name="Niwa H."/>
        </authorList>
    </citation>
    <scope>NUCLEOTIDE SEQUENCE</scope>
    <source>
        <strain evidence="10">GTC17259</strain>
    </source>
</reference>
<keyword evidence="3 5" id="KW-0285">Flavoprotein</keyword>
<accession>A0AB33J309</accession>
<evidence type="ECO:0000256" key="1">
    <source>
        <dbReference type="ARBA" id="ARBA00001974"/>
    </source>
</evidence>
<dbReference type="SUPFAM" id="SSF56645">
    <property type="entry name" value="Acyl-CoA dehydrogenase NM domain-like"/>
    <property type="match status" value="1"/>
</dbReference>
<protein>
    <submittedName>
        <fullName evidence="10">Acyl-CoA dehydrogenase C-terminal domain-containing protein</fullName>
    </submittedName>
</protein>
<keyword evidence="5" id="KW-0560">Oxidoreductase</keyword>
<dbReference type="InterPro" id="IPR046373">
    <property type="entry name" value="Acyl-CoA_Oxase/DH_mid-dom_sf"/>
</dbReference>
<evidence type="ECO:0000259" key="9">
    <source>
        <dbReference type="Pfam" id="PF12186"/>
    </source>
</evidence>
<comment type="similarity">
    <text evidence="2 5">Belongs to the acyl-CoA dehydrogenase family.</text>
</comment>
<feature type="domain" description="Acyl-CoA dehydrogenase/oxidase C-terminal" evidence="6">
    <location>
        <begin position="283"/>
        <end position="444"/>
    </location>
</feature>
<dbReference type="InterPro" id="IPR009100">
    <property type="entry name" value="AcylCoA_DH/oxidase_NM_dom_sf"/>
</dbReference>
<evidence type="ECO:0000259" key="7">
    <source>
        <dbReference type="Pfam" id="PF02770"/>
    </source>
</evidence>
<dbReference type="Gene3D" id="1.20.120.470">
    <property type="entry name" value="Acyl-CoA dehydrogenase, C-terminal domain"/>
    <property type="match status" value="1"/>
</dbReference>
<proteinExistence type="inferred from homology"/>
<evidence type="ECO:0000256" key="2">
    <source>
        <dbReference type="ARBA" id="ARBA00009347"/>
    </source>
</evidence>
<organism evidence="10">
    <name type="scientific">Prevotella sp. GTC17259</name>
    <dbReference type="NCBI Taxonomy" id="3236795"/>
    <lineage>
        <taxon>Bacteria</taxon>
        <taxon>Pseudomonadati</taxon>
        <taxon>Bacteroidota</taxon>
        <taxon>Bacteroidia</taxon>
        <taxon>Bacteroidales</taxon>
        <taxon>Prevotellaceae</taxon>
        <taxon>Prevotella</taxon>
    </lineage>
</organism>
<dbReference type="AlphaFoldDB" id="A0AB33J309"/>
<dbReference type="Gene3D" id="2.40.110.10">
    <property type="entry name" value="Butyryl-CoA Dehydrogenase, subunit A, domain 2"/>
    <property type="match status" value="1"/>
</dbReference>
<evidence type="ECO:0000256" key="4">
    <source>
        <dbReference type="ARBA" id="ARBA00022827"/>
    </source>
</evidence>
<name>A0AB33J309_9BACT</name>
<dbReference type="InterPro" id="IPR036250">
    <property type="entry name" value="AcylCo_DH-like_C"/>
</dbReference>
<dbReference type="Gene3D" id="1.10.540.10">
    <property type="entry name" value="Acyl-CoA dehydrogenase/oxidase, N-terminal domain"/>
    <property type="match status" value="1"/>
</dbReference>
<gene>
    <name evidence="10" type="ORF">GTC17259_11440</name>
</gene>
<comment type="cofactor">
    <cofactor evidence="1 5">
        <name>FAD</name>
        <dbReference type="ChEBI" id="CHEBI:57692"/>
    </cofactor>
</comment>
<dbReference type="Pfam" id="PF02770">
    <property type="entry name" value="Acyl-CoA_dh_M"/>
    <property type="match status" value="1"/>
</dbReference>
<dbReference type="GO" id="GO:0050660">
    <property type="term" value="F:flavin adenine dinucleotide binding"/>
    <property type="evidence" value="ECO:0007669"/>
    <property type="project" value="InterPro"/>
</dbReference>
<dbReference type="InterPro" id="IPR052166">
    <property type="entry name" value="Diverse_Acyl-CoA_DH"/>
</dbReference>
<feature type="domain" description="Acyl-CoA dehydrogenase/oxidase N-terminal" evidence="8">
    <location>
        <begin position="93"/>
        <end position="169"/>
    </location>
</feature>
<dbReference type="EMBL" id="AP035787">
    <property type="protein sequence ID" value="BFO76094.1"/>
    <property type="molecule type" value="Genomic_DNA"/>
</dbReference>
<dbReference type="PANTHER" id="PTHR42803:SF1">
    <property type="entry name" value="BROAD-SPECIFICITY LINEAR ACYL-COA DEHYDROGENASE FADE5"/>
    <property type="match status" value="1"/>
</dbReference>